<name>A0A336L3X7_CULSO</name>
<dbReference type="EMBL" id="UFQT01001501">
    <property type="protein sequence ID" value="SSX30843.1"/>
    <property type="molecule type" value="Genomic_DNA"/>
</dbReference>
<feature type="chain" id="PRO_5036328569" evidence="1">
    <location>
        <begin position="22"/>
        <end position="162"/>
    </location>
</feature>
<evidence type="ECO:0000256" key="1">
    <source>
        <dbReference type="SAM" id="SignalP"/>
    </source>
</evidence>
<feature type="signal peptide" evidence="1">
    <location>
        <begin position="1"/>
        <end position="21"/>
    </location>
</feature>
<protein>
    <submittedName>
        <fullName evidence="2">CSON002954 protein</fullName>
    </submittedName>
</protein>
<keyword evidence="1" id="KW-0732">Signal</keyword>
<accession>A0A336L3X7</accession>
<dbReference type="AlphaFoldDB" id="A0A336L3X7"/>
<sequence>MKVQLFCLAAIFWLGYQFVEGEAINDACVSFPATSTKKWINFLKYCKDQKYMSLKSIGNNRKTCIDLNGFKQFNDADHVIDLNDFDLIQIVGDECVGKLTFNVKASTEVSMSEALKQGNCVTLEGNEKFTKMEPGTVCNKGFLKTADAVILLVSMILGYFII</sequence>
<gene>
    <name evidence="2" type="primary">CSON002954</name>
</gene>
<proteinExistence type="predicted"/>
<organism evidence="2">
    <name type="scientific">Culicoides sonorensis</name>
    <name type="common">Biting midge</name>
    <dbReference type="NCBI Taxonomy" id="179676"/>
    <lineage>
        <taxon>Eukaryota</taxon>
        <taxon>Metazoa</taxon>
        <taxon>Ecdysozoa</taxon>
        <taxon>Arthropoda</taxon>
        <taxon>Hexapoda</taxon>
        <taxon>Insecta</taxon>
        <taxon>Pterygota</taxon>
        <taxon>Neoptera</taxon>
        <taxon>Endopterygota</taxon>
        <taxon>Diptera</taxon>
        <taxon>Nematocera</taxon>
        <taxon>Chironomoidea</taxon>
        <taxon>Ceratopogonidae</taxon>
        <taxon>Ceratopogoninae</taxon>
        <taxon>Culicoides</taxon>
        <taxon>Monoculicoides</taxon>
    </lineage>
</organism>
<dbReference type="VEuPathDB" id="VectorBase:CSON002954"/>
<reference evidence="2" key="1">
    <citation type="submission" date="2018-04" db="EMBL/GenBank/DDBJ databases">
        <authorList>
            <person name="Go L.Y."/>
            <person name="Mitchell J.A."/>
        </authorList>
    </citation>
    <scope>NUCLEOTIDE SEQUENCE</scope>
    <source>
        <tissue evidence="2">Whole organism</tissue>
    </source>
</reference>
<evidence type="ECO:0000313" key="2">
    <source>
        <dbReference type="EMBL" id="SSX11275.1"/>
    </source>
</evidence>
<evidence type="ECO:0000313" key="3">
    <source>
        <dbReference type="EMBL" id="SSX30843.1"/>
    </source>
</evidence>
<reference evidence="3" key="2">
    <citation type="submission" date="2018-07" db="EMBL/GenBank/DDBJ databases">
        <authorList>
            <person name="Quirk P.G."/>
            <person name="Krulwich T.A."/>
        </authorList>
    </citation>
    <scope>NUCLEOTIDE SEQUENCE</scope>
</reference>
<dbReference type="EMBL" id="UFQS01001501">
    <property type="protein sequence ID" value="SSX11275.1"/>
    <property type="molecule type" value="Genomic_DNA"/>
</dbReference>